<dbReference type="STRING" id="1390249.BHU72_13620"/>
<dbReference type="InterPro" id="IPR017871">
    <property type="entry name" value="ABC_transporter-like_CS"/>
</dbReference>
<dbReference type="GO" id="GO:0005524">
    <property type="term" value="F:ATP binding"/>
    <property type="evidence" value="ECO:0007669"/>
    <property type="project" value="UniProtKB-KW"/>
</dbReference>
<protein>
    <submittedName>
        <fullName evidence="6">Peptide ABC transporter</fullName>
    </submittedName>
</protein>
<dbReference type="SUPFAM" id="SSF52540">
    <property type="entry name" value="P-loop containing nucleoside triphosphate hydrolases"/>
    <property type="match status" value="1"/>
</dbReference>
<gene>
    <name evidence="6" type="ORF">BHU72_13620</name>
</gene>
<dbReference type="GO" id="GO:0016887">
    <property type="term" value="F:ATP hydrolysis activity"/>
    <property type="evidence" value="ECO:0007669"/>
    <property type="project" value="InterPro"/>
</dbReference>
<comment type="similarity">
    <text evidence="1">Belongs to the ABC transporter superfamily.</text>
</comment>
<dbReference type="InterPro" id="IPR050319">
    <property type="entry name" value="ABC_transp_ATP-bind"/>
</dbReference>
<dbReference type="Gene3D" id="3.40.50.300">
    <property type="entry name" value="P-loop containing nucleotide triphosphate hydrolases"/>
    <property type="match status" value="1"/>
</dbReference>
<dbReference type="InterPro" id="IPR003593">
    <property type="entry name" value="AAA+_ATPase"/>
</dbReference>
<dbReference type="AlphaFoldDB" id="A0A1E5L8H2"/>
<evidence type="ECO:0000259" key="5">
    <source>
        <dbReference type="PROSITE" id="PS50893"/>
    </source>
</evidence>
<evidence type="ECO:0000256" key="2">
    <source>
        <dbReference type="ARBA" id="ARBA00022448"/>
    </source>
</evidence>
<evidence type="ECO:0000256" key="4">
    <source>
        <dbReference type="ARBA" id="ARBA00022840"/>
    </source>
</evidence>
<evidence type="ECO:0000256" key="1">
    <source>
        <dbReference type="ARBA" id="ARBA00005417"/>
    </source>
</evidence>
<proteinExistence type="inferred from homology"/>
<dbReference type="EMBL" id="MJAT01000004">
    <property type="protein sequence ID" value="OEH86452.1"/>
    <property type="molecule type" value="Genomic_DNA"/>
</dbReference>
<name>A0A1E5L8H2_9FIRM</name>
<keyword evidence="7" id="KW-1185">Reference proteome</keyword>
<dbReference type="Pfam" id="PF00005">
    <property type="entry name" value="ABC_tran"/>
    <property type="match status" value="1"/>
</dbReference>
<dbReference type="SMART" id="SM00382">
    <property type="entry name" value="AAA"/>
    <property type="match status" value="1"/>
</dbReference>
<dbReference type="InterPro" id="IPR003439">
    <property type="entry name" value="ABC_transporter-like_ATP-bd"/>
</dbReference>
<feature type="domain" description="ABC transporter" evidence="5">
    <location>
        <begin position="3"/>
        <end position="204"/>
    </location>
</feature>
<reference evidence="6 7" key="1">
    <citation type="submission" date="2016-09" db="EMBL/GenBank/DDBJ databases">
        <title>Desulfuribacillus arsenicus sp. nov., an obligately anaerobic, dissimilatory arsenic- and antimonate-reducing bacterium isolated from anoxic sediments.</title>
        <authorList>
            <person name="Abin C.A."/>
            <person name="Hollibaugh J.T."/>
        </authorList>
    </citation>
    <scope>NUCLEOTIDE SEQUENCE [LARGE SCALE GENOMIC DNA]</scope>
    <source>
        <strain evidence="6 7">MLFW-2</strain>
    </source>
</reference>
<dbReference type="InterPro" id="IPR027417">
    <property type="entry name" value="P-loop_NTPase"/>
</dbReference>
<organism evidence="6 7">
    <name type="scientific">Desulfuribacillus stibiiarsenatis</name>
    <dbReference type="NCBI Taxonomy" id="1390249"/>
    <lineage>
        <taxon>Bacteria</taxon>
        <taxon>Bacillati</taxon>
        <taxon>Bacillota</taxon>
        <taxon>Desulfuribacillia</taxon>
        <taxon>Desulfuribacillales</taxon>
        <taxon>Desulfuribacillaceae</taxon>
        <taxon>Desulfuribacillus</taxon>
    </lineage>
</organism>
<keyword evidence="3" id="KW-0547">Nucleotide-binding</keyword>
<dbReference type="OrthoDB" id="9806285at2"/>
<sequence length="204" mass="23374">MLVDAKHIGYRYRKDRWVLKDVSMHVEEGEIVGLVGPSGYGKTTLGRILAGYLQPHEGQLTFQGKPYQQFQGYHPIQIVLQHPEKAVNPRWKMKEILTEGWSPNQELLTSLGIEEEWLSRWPNELSGGELQRFCVARALGPQTKLLIADEMTTMLDAVTQAQIWHTVLDIVKQRKMGLIVISHDKHLINRMSTRVVDLQKINQA</sequence>
<keyword evidence="2" id="KW-0813">Transport</keyword>
<keyword evidence="4" id="KW-0067">ATP-binding</keyword>
<dbReference type="PANTHER" id="PTHR43776:SF7">
    <property type="entry name" value="D,D-DIPEPTIDE TRANSPORT ATP-BINDING PROTEIN DDPF-RELATED"/>
    <property type="match status" value="1"/>
</dbReference>
<dbReference type="PANTHER" id="PTHR43776">
    <property type="entry name" value="TRANSPORT ATP-BINDING PROTEIN"/>
    <property type="match status" value="1"/>
</dbReference>
<evidence type="ECO:0000256" key="3">
    <source>
        <dbReference type="ARBA" id="ARBA00022741"/>
    </source>
</evidence>
<evidence type="ECO:0000313" key="7">
    <source>
        <dbReference type="Proteomes" id="UP000095255"/>
    </source>
</evidence>
<evidence type="ECO:0000313" key="6">
    <source>
        <dbReference type="EMBL" id="OEH86452.1"/>
    </source>
</evidence>
<dbReference type="RefSeq" id="WP_069701239.1">
    <property type="nucleotide sequence ID" value="NZ_MJAT01000004.1"/>
</dbReference>
<dbReference type="Proteomes" id="UP000095255">
    <property type="component" value="Unassembled WGS sequence"/>
</dbReference>
<dbReference type="PROSITE" id="PS00211">
    <property type="entry name" value="ABC_TRANSPORTER_1"/>
    <property type="match status" value="1"/>
</dbReference>
<dbReference type="GO" id="GO:0055085">
    <property type="term" value="P:transmembrane transport"/>
    <property type="evidence" value="ECO:0007669"/>
    <property type="project" value="UniProtKB-ARBA"/>
</dbReference>
<comment type="caution">
    <text evidence="6">The sequence shown here is derived from an EMBL/GenBank/DDBJ whole genome shotgun (WGS) entry which is preliminary data.</text>
</comment>
<accession>A0A1E5L8H2</accession>
<dbReference type="PROSITE" id="PS50893">
    <property type="entry name" value="ABC_TRANSPORTER_2"/>
    <property type="match status" value="1"/>
</dbReference>